<dbReference type="NCBIfam" id="NF005565">
    <property type="entry name" value="PRK07235.1"/>
    <property type="match status" value="1"/>
</dbReference>
<evidence type="ECO:0000313" key="3">
    <source>
        <dbReference type="EMBL" id="CAI8057432.1"/>
    </source>
</evidence>
<evidence type="ECO:0000313" key="4">
    <source>
        <dbReference type="Proteomes" id="UP001174909"/>
    </source>
</evidence>
<dbReference type="InterPro" id="IPR000120">
    <property type="entry name" value="Amidase"/>
</dbReference>
<feature type="domain" description="Amidase" evidence="2">
    <location>
        <begin position="77"/>
        <end position="506"/>
    </location>
</feature>
<dbReference type="Gene3D" id="3.90.1300.10">
    <property type="entry name" value="Amidase signature (AS) domain"/>
    <property type="match status" value="1"/>
</dbReference>
<dbReference type="PANTHER" id="PTHR11895:SF170">
    <property type="entry name" value="AMIDASE"/>
    <property type="match status" value="1"/>
</dbReference>
<dbReference type="SUPFAM" id="SSF75304">
    <property type="entry name" value="Amidase signature (AS) enzymes"/>
    <property type="match status" value="1"/>
</dbReference>
<name>A0AA35XMT1_GEOBA</name>
<protein>
    <submittedName>
        <fullName evidence="3">Amidase</fullName>
    </submittedName>
</protein>
<dbReference type="InterPro" id="IPR023631">
    <property type="entry name" value="Amidase_dom"/>
</dbReference>
<dbReference type="InterPro" id="IPR036928">
    <property type="entry name" value="AS_sf"/>
</dbReference>
<dbReference type="Proteomes" id="UP001174909">
    <property type="component" value="Unassembled WGS sequence"/>
</dbReference>
<accession>A0AA35XMT1</accession>
<evidence type="ECO:0000259" key="2">
    <source>
        <dbReference type="Pfam" id="PF01425"/>
    </source>
</evidence>
<keyword evidence="4" id="KW-1185">Reference proteome</keyword>
<comment type="caution">
    <text evidence="3">The sequence shown here is derived from an EMBL/GenBank/DDBJ whole genome shotgun (WGS) entry which is preliminary data.</text>
</comment>
<feature type="region of interest" description="Disordered" evidence="1">
    <location>
        <begin position="155"/>
        <end position="176"/>
    </location>
</feature>
<dbReference type="Pfam" id="PF01425">
    <property type="entry name" value="Amidase"/>
    <property type="match status" value="1"/>
</dbReference>
<dbReference type="PANTHER" id="PTHR11895">
    <property type="entry name" value="TRANSAMIDASE"/>
    <property type="match status" value="1"/>
</dbReference>
<evidence type="ECO:0000256" key="1">
    <source>
        <dbReference type="SAM" id="MobiDB-lite"/>
    </source>
</evidence>
<reference evidence="3" key="1">
    <citation type="submission" date="2023-03" db="EMBL/GenBank/DDBJ databases">
        <authorList>
            <person name="Steffen K."/>
            <person name="Cardenas P."/>
        </authorList>
    </citation>
    <scope>NUCLEOTIDE SEQUENCE</scope>
</reference>
<proteinExistence type="predicted"/>
<dbReference type="EMBL" id="CASHTH010004447">
    <property type="protein sequence ID" value="CAI8057432.1"/>
    <property type="molecule type" value="Genomic_DNA"/>
</dbReference>
<gene>
    <name evidence="3" type="ORF">GBAR_LOCUS31305</name>
</gene>
<dbReference type="AlphaFoldDB" id="A0AA35XMT1"/>
<dbReference type="GO" id="GO:0003824">
    <property type="term" value="F:catalytic activity"/>
    <property type="evidence" value="ECO:0007669"/>
    <property type="project" value="InterPro"/>
</dbReference>
<sequence>MSRGPELPSVNQLAAIAQDFGLDMTLDDLTNQRDAMRGAIASLRHIDDMPEERPAVAYPRTSGYRPHPDENPYNAWYWRAEIKGAETGPLAGEEIGIKDVVSVAGLPMMNGARALEGYVPIIDATIVTRLLDAGATIVGKTACADFSFSGGGHTSGYGPVRNPRKPTHAPGGSSKGSAAALAAGDVAMAIGGDQGGSIRIPASWCGVVGHKATFGLIPYTGCLAIDMTLDHIGPMTNTVENTARMLSVLAGPDPLDPRQRGVIPADYVQDYMPAIGAGCEGIRIGVLSEGFGQTTESWPEFGLPGSEPAVDEAVRAAVRRLEERGATVTEVSVPQHYHGLRVWFAIAAEGATEFMLKSGGVGTGWFGYYNTQFLEHASRAALTRQNDYPLTVKNVLLLGGYLKRYYHGTYYAKAQNQRRRLTEAYDKALAEVDVLVLPTIPHLPAPIPSLDADFGEYMSRALSMINNTPQFNLTGHPAISVPCGVSDDLPIGCQIVGRHFDDLTVLKVADALEKSADWQSV</sequence>
<organism evidence="3 4">
    <name type="scientific">Geodia barretti</name>
    <name type="common">Barrett's horny sponge</name>
    <dbReference type="NCBI Taxonomy" id="519541"/>
    <lineage>
        <taxon>Eukaryota</taxon>
        <taxon>Metazoa</taxon>
        <taxon>Porifera</taxon>
        <taxon>Demospongiae</taxon>
        <taxon>Heteroscleromorpha</taxon>
        <taxon>Tetractinellida</taxon>
        <taxon>Astrophorina</taxon>
        <taxon>Geodiidae</taxon>
        <taxon>Geodia</taxon>
    </lineage>
</organism>